<protein>
    <submittedName>
        <fullName evidence="7">3-keto sterol reductase</fullName>
    </submittedName>
</protein>
<name>A0A286ULP9_9AGAM</name>
<reference evidence="7 8" key="1">
    <citation type="journal article" date="2017" name="Mol. Ecol.">
        <title>Comparative and population genomic landscape of Phellinus noxius: A hypervariable fungus causing root rot in trees.</title>
        <authorList>
            <person name="Chung C.L."/>
            <person name="Lee T.J."/>
            <person name="Akiba M."/>
            <person name="Lee H.H."/>
            <person name="Kuo T.H."/>
            <person name="Liu D."/>
            <person name="Ke H.M."/>
            <person name="Yokoi T."/>
            <person name="Roa M.B."/>
            <person name="Lu M.J."/>
            <person name="Chang Y.Y."/>
            <person name="Ann P.J."/>
            <person name="Tsai J.N."/>
            <person name="Chen C.Y."/>
            <person name="Tzean S.S."/>
            <person name="Ota Y."/>
            <person name="Hattori T."/>
            <person name="Sahashi N."/>
            <person name="Liou R.F."/>
            <person name="Kikuchi T."/>
            <person name="Tsai I.J."/>
        </authorList>
    </citation>
    <scope>NUCLEOTIDE SEQUENCE [LARGE SCALE GENOMIC DNA]</scope>
    <source>
        <strain evidence="7 8">FFPRI411160</strain>
    </source>
</reference>
<dbReference type="GO" id="GO:0005811">
    <property type="term" value="C:lipid droplet"/>
    <property type="evidence" value="ECO:0007669"/>
    <property type="project" value="TreeGrafter"/>
</dbReference>
<gene>
    <name evidence="7" type="ORF">PNOK_0316400</name>
</gene>
<dbReference type="SUPFAM" id="SSF51735">
    <property type="entry name" value="NAD(P)-binding Rossmann-fold domains"/>
    <property type="match status" value="2"/>
</dbReference>
<evidence type="ECO:0000256" key="5">
    <source>
        <dbReference type="ARBA" id="ARBA00023098"/>
    </source>
</evidence>
<dbReference type="OrthoDB" id="9989144at2759"/>
<dbReference type="EMBL" id="NBII01000003">
    <property type="protein sequence ID" value="PAV20537.1"/>
    <property type="molecule type" value="Genomic_DNA"/>
</dbReference>
<sequence>MSDKQRAYPVIVVTGANGGVGYAICQRLLLQLVQRVPSDALPQRRVSQSLSIDENATINIEDFTSYEGLTLILACRDVQKAEQAREDLQNLLDTEITRLQGQNADEAEHARRFRENVKIVTHRLDLASIESIFNFSRLIKSSYPYVSHLVCNAGVASFSGYDWPLAIKQIVTDFIGSVSAPVYKIQRVGELSEDGLGWVWQCNVFGHYVLVRLLEPLLEKYEKLSETPARVLWMSSLEARADCYDPNDLQLIRTNRSYEASKYQVDLLVEHFEHQQYNTLQKGQYLPIRHFICHPGVVRTNIAVKSLNSTFLDLCMQLSFLLAHFLGSPVHVISPYKSAISAVHLMLVALPFISIVSKSEKEPVPHKFGSCVDYWFNEYVSAEEAPEYGDHRQDAARLAERCESLFQEFRKKEEASPS</sequence>
<dbReference type="GO" id="GO:0005741">
    <property type="term" value="C:mitochondrial outer membrane"/>
    <property type="evidence" value="ECO:0007669"/>
    <property type="project" value="TreeGrafter"/>
</dbReference>
<keyword evidence="2" id="KW-0521">NADP</keyword>
<comment type="similarity">
    <text evidence="6">Belongs to the short-chain dehydrogenases/reductases (SDR) family. ERG27 subfamily.</text>
</comment>
<evidence type="ECO:0000256" key="1">
    <source>
        <dbReference type="ARBA" id="ARBA00022516"/>
    </source>
</evidence>
<keyword evidence="3" id="KW-0752">Steroid biosynthesis</keyword>
<evidence type="ECO:0000256" key="2">
    <source>
        <dbReference type="ARBA" id="ARBA00022857"/>
    </source>
</evidence>
<proteinExistence type="inferred from homology"/>
<keyword evidence="4" id="KW-0560">Oxidoreductase</keyword>
<dbReference type="GO" id="GO:0005789">
    <property type="term" value="C:endoplasmic reticulum membrane"/>
    <property type="evidence" value="ECO:0007669"/>
    <property type="project" value="TreeGrafter"/>
</dbReference>
<dbReference type="Gene3D" id="3.40.50.720">
    <property type="entry name" value="NAD(P)-binding Rossmann-like Domain"/>
    <property type="match status" value="1"/>
</dbReference>
<dbReference type="Proteomes" id="UP000217199">
    <property type="component" value="Unassembled WGS sequence"/>
</dbReference>
<dbReference type="GO" id="GO:0000253">
    <property type="term" value="F:3-beta-hydroxysteroid 3-dehydrogenase (NADP+) activity"/>
    <property type="evidence" value="ECO:0007669"/>
    <property type="project" value="TreeGrafter"/>
</dbReference>
<dbReference type="FunCoup" id="A0A286ULP9">
    <property type="interactions" value="54"/>
</dbReference>
<keyword evidence="8" id="KW-1185">Reference proteome</keyword>
<dbReference type="InParanoid" id="A0A286ULP9"/>
<organism evidence="7 8">
    <name type="scientific">Pyrrhoderma noxium</name>
    <dbReference type="NCBI Taxonomy" id="2282107"/>
    <lineage>
        <taxon>Eukaryota</taxon>
        <taxon>Fungi</taxon>
        <taxon>Dikarya</taxon>
        <taxon>Basidiomycota</taxon>
        <taxon>Agaricomycotina</taxon>
        <taxon>Agaricomycetes</taxon>
        <taxon>Hymenochaetales</taxon>
        <taxon>Hymenochaetaceae</taxon>
        <taxon>Pyrrhoderma</taxon>
    </lineage>
</organism>
<evidence type="ECO:0000256" key="6">
    <source>
        <dbReference type="ARBA" id="ARBA00023593"/>
    </source>
</evidence>
<keyword evidence="1" id="KW-0444">Lipid biosynthesis</keyword>
<dbReference type="PANTHER" id="PTHR43647">
    <property type="entry name" value="DEHYDROGENASE"/>
    <property type="match status" value="1"/>
</dbReference>
<evidence type="ECO:0000313" key="8">
    <source>
        <dbReference type="Proteomes" id="UP000217199"/>
    </source>
</evidence>
<keyword evidence="5" id="KW-0443">Lipid metabolism</keyword>
<evidence type="ECO:0000256" key="3">
    <source>
        <dbReference type="ARBA" id="ARBA00022955"/>
    </source>
</evidence>
<dbReference type="STRING" id="2282107.A0A286ULP9"/>
<dbReference type="PANTHER" id="PTHR43647:SF1">
    <property type="entry name" value="3-KETO-STEROID REDUCTASE ERG27"/>
    <property type="match status" value="1"/>
</dbReference>
<evidence type="ECO:0000313" key="7">
    <source>
        <dbReference type="EMBL" id="PAV20537.1"/>
    </source>
</evidence>
<comment type="caution">
    <text evidence="7">The sequence shown here is derived from an EMBL/GenBank/DDBJ whole genome shotgun (WGS) entry which is preliminary data.</text>
</comment>
<dbReference type="GO" id="GO:0006694">
    <property type="term" value="P:steroid biosynthetic process"/>
    <property type="evidence" value="ECO:0007669"/>
    <property type="project" value="UniProtKB-KW"/>
</dbReference>
<accession>A0A286ULP9</accession>
<dbReference type="AlphaFoldDB" id="A0A286ULP9"/>
<dbReference type="InterPro" id="IPR036291">
    <property type="entry name" value="NAD(P)-bd_dom_sf"/>
</dbReference>
<dbReference type="InterPro" id="IPR051593">
    <property type="entry name" value="Ergosterol_Biosynth_ERG27"/>
</dbReference>
<evidence type="ECO:0000256" key="4">
    <source>
        <dbReference type="ARBA" id="ARBA00023002"/>
    </source>
</evidence>